<feature type="region of interest" description="Disordered" evidence="1">
    <location>
        <begin position="1"/>
        <end position="52"/>
    </location>
</feature>
<protein>
    <submittedName>
        <fullName evidence="2">Uncharacterized protein</fullName>
    </submittedName>
</protein>
<organism evidence="2">
    <name type="scientific">Anguilla anguilla</name>
    <name type="common">European freshwater eel</name>
    <name type="synonym">Muraena anguilla</name>
    <dbReference type="NCBI Taxonomy" id="7936"/>
    <lineage>
        <taxon>Eukaryota</taxon>
        <taxon>Metazoa</taxon>
        <taxon>Chordata</taxon>
        <taxon>Craniata</taxon>
        <taxon>Vertebrata</taxon>
        <taxon>Euteleostomi</taxon>
        <taxon>Actinopterygii</taxon>
        <taxon>Neopterygii</taxon>
        <taxon>Teleostei</taxon>
        <taxon>Anguilliformes</taxon>
        <taxon>Anguillidae</taxon>
        <taxon>Anguilla</taxon>
    </lineage>
</organism>
<evidence type="ECO:0000313" key="2">
    <source>
        <dbReference type="EMBL" id="JAH87455.1"/>
    </source>
</evidence>
<dbReference type="EMBL" id="GBXM01021122">
    <property type="protein sequence ID" value="JAH87455.1"/>
    <property type="molecule type" value="Transcribed_RNA"/>
</dbReference>
<reference evidence="2" key="1">
    <citation type="submission" date="2014-11" db="EMBL/GenBank/DDBJ databases">
        <authorList>
            <person name="Amaro Gonzalez C."/>
        </authorList>
    </citation>
    <scope>NUCLEOTIDE SEQUENCE</scope>
</reference>
<dbReference type="AlphaFoldDB" id="A0A0E9WD10"/>
<name>A0A0E9WD10_ANGAN</name>
<sequence>MMDLGVQTVSRHGQGRNRAEVVHDHGAKEEDWSDPMDSGRGNRLERSTSVIP</sequence>
<proteinExistence type="predicted"/>
<reference evidence="2" key="2">
    <citation type="journal article" date="2015" name="Fish Shellfish Immunol.">
        <title>Early steps in the European eel (Anguilla anguilla)-Vibrio vulnificus interaction in the gills: Role of the RtxA13 toxin.</title>
        <authorList>
            <person name="Callol A."/>
            <person name="Pajuelo D."/>
            <person name="Ebbesson L."/>
            <person name="Teles M."/>
            <person name="MacKenzie S."/>
            <person name="Amaro C."/>
        </authorList>
    </citation>
    <scope>NUCLEOTIDE SEQUENCE</scope>
</reference>
<accession>A0A0E9WD10</accession>
<feature type="compositionally biased region" description="Basic and acidic residues" evidence="1">
    <location>
        <begin position="17"/>
        <end position="30"/>
    </location>
</feature>
<evidence type="ECO:0000256" key="1">
    <source>
        <dbReference type="SAM" id="MobiDB-lite"/>
    </source>
</evidence>